<sequence>MLKKDSSHKGLDEKSYHFRAFASYSLNLHKNTVFIHLITCVIIFGV</sequence>
<name>V5KSN9_9CAUD</name>
<dbReference type="Proteomes" id="UP000018620">
    <property type="component" value="Segment"/>
</dbReference>
<dbReference type="RefSeq" id="YP_008857417.1">
    <property type="nucleotide sequence ID" value="NC_022968.1"/>
</dbReference>
<accession>V5KSN9</accession>
<dbReference type="KEGG" id="vg:17776451"/>
<organism evidence="1 2">
    <name type="scientific">Escherichia phage 4MG</name>
    <dbReference type="NCBI Taxonomy" id="1391428"/>
    <lineage>
        <taxon>Viruses</taxon>
        <taxon>Duplodnaviria</taxon>
        <taxon>Heunggongvirae</taxon>
        <taxon>Uroviricota</taxon>
        <taxon>Caudoviricetes</taxon>
        <taxon>Vequintavirinae</taxon>
        <taxon>Seunavirus</taxon>
        <taxon>Seunavirus 4MG</taxon>
    </lineage>
</organism>
<proteinExistence type="predicted"/>
<dbReference type="EMBL" id="KF550303">
    <property type="protein sequence ID" value="AGZ17675.1"/>
    <property type="molecule type" value="Genomic_DNA"/>
</dbReference>
<keyword evidence="2" id="KW-1185">Reference proteome</keyword>
<protein>
    <submittedName>
        <fullName evidence="1">Hyphothetical protein</fullName>
    </submittedName>
</protein>
<gene>
    <name evidence="1" type="ORF">4MG_201</name>
</gene>
<evidence type="ECO:0000313" key="1">
    <source>
        <dbReference type="EMBL" id="AGZ17675.1"/>
    </source>
</evidence>
<reference evidence="1 2" key="1">
    <citation type="journal article" date="2014" name="Arch. Virol.">
        <title>Complete genome sequence of enterobacteria phage 4MG, a new member of the subgroup "PVP-SE1-like phage" of the "rV5-like viruses".</title>
        <authorList>
            <person name="Kim M."/>
            <person name="Heu S."/>
            <person name="Ryu S."/>
        </authorList>
    </citation>
    <scope>NUCLEOTIDE SEQUENCE [LARGE SCALE GENOMIC DNA]</scope>
</reference>
<evidence type="ECO:0000313" key="2">
    <source>
        <dbReference type="Proteomes" id="UP000018620"/>
    </source>
</evidence>